<dbReference type="EMBL" id="ML120379">
    <property type="protein sequence ID" value="RPB00578.1"/>
    <property type="molecule type" value="Genomic_DNA"/>
</dbReference>
<protein>
    <submittedName>
        <fullName evidence="1">Uncharacterized protein</fullName>
    </submittedName>
</protein>
<feature type="non-terminal residue" evidence="1">
    <location>
        <position position="1"/>
    </location>
</feature>
<reference evidence="1 2" key="1">
    <citation type="journal article" date="2018" name="Nat. Ecol. Evol.">
        <title>Pezizomycetes genomes reveal the molecular basis of ectomycorrhizal truffle lifestyle.</title>
        <authorList>
            <person name="Murat C."/>
            <person name="Payen T."/>
            <person name="Noel B."/>
            <person name="Kuo A."/>
            <person name="Morin E."/>
            <person name="Chen J."/>
            <person name="Kohler A."/>
            <person name="Krizsan K."/>
            <person name="Balestrini R."/>
            <person name="Da Silva C."/>
            <person name="Montanini B."/>
            <person name="Hainaut M."/>
            <person name="Levati E."/>
            <person name="Barry K.W."/>
            <person name="Belfiori B."/>
            <person name="Cichocki N."/>
            <person name="Clum A."/>
            <person name="Dockter R.B."/>
            <person name="Fauchery L."/>
            <person name="Guy J."/>
            <person name="Iotti M."/>
            <person name="Le Tacon F."/>
            <person name="Lindquist E.A."/>
            <person name="Lipzen A."/>
            <person name="Malagnac F."/>
            <person name="Mello A."/>
            <person name="Molinier V."/>
            <person name="Miyauchi S."/>
            <person name="Poulain J."/>
            <person name="Riccioni C."/>
            <person name="Rubini A."/>
            <person name="Sitrit Y."/>
            <person name="Splivallo R."/>
            <person name="Traeger S."/>
            <person name="Wang M."/>
            <person name="Zifcakova L."/>
            <person name="Wipf D."/>
            <person name="Zambonelli A."/>
            <person name="Paolocci F."/>
            <person name="Nowrousian M."/>
            <person name="Ottonello S."/>
            <person name="Baldrian P."/>
            <person name="Spatafora J.W."/>
            <person name="Henrissat B."/>
            <person name="Nagy L.G."/>
            <person name="Aury J.M."/>
            <person name="Wincker P."/>
            <person name="Grigoriev I.V."/>
            <person name="Bonfante P."/>
            <person name="Martin F.M."/>
        </authorList>
    </citation>
    <scope>NUCLEOTIDE SEQUENCE [LARGE SCALE GENOMIC DNA]</scope>
    <source>
        <strain evidence="1 2">120613-1</strain>
    </source>
</reference>
<proteinExistence type="predicted"/>
<keyword evidence="2" id="KW-1185">Reference proteome</keyword>
<accession>A0A3N4JTK2</accession>
<dbReference type="AlphaFoldDB" id="A0A3N4JTK2"/>
<organism evidence="1 2">
    <name type="scientific">Choiromyces venosus 120613-1</name>
    <dbReference type="NCBI Taxonomy" id="1336337"/>
    <lineage>
        <taxon>Eukaryota</taxon>
        <taxon>Fungi</taxon>
        <taxon>Dikarya</taxon>
        <taxon>Ascomycota</taxon>
        <taxon>Pezizomycotina</taxon>
        <taxon>Pezizomycetes</taxon>
        <taxon>Pezizales</taxon>
        <taxon>Tuberaceae</taxon>
        <taxon>Choiromyces</taxon>
    </lineage>
</organism>
<gene>
    <name evidence="1" type="ORF">L873DRAFT_1805034</name>
</gene>
<evidence type="ECO:0000313" key="1">
    <source>
        <dbReference type="EMBL" id="RPB00578.1"/>
    </source>
</evidence>
<sequence>LPYYEHQEPFDHPSGCRYNRMFVSQFIYCKPTRLIGIVYLSLNDPHPTHLVFDRANCM</sequence>
<evidence type="ECO:0000313" key="2">
    <source>
        <dbReference type="Proteomes" id="UP000276215"/>
    </source>
</evidence>
<dbReference type="Proteomes" id="UP000276215">
    <property type="component" value="Unassembled WGS sequence"/>
</dbReference>
<name>A0A3N4JTK2_9PEZI</name>